<dbReference type="CDD" id="cd00051">
    <property type="entry name" value="EFh"/>
    <property type="match status" value="1"/>
</dbReference>
<evidence type="ECO:0000313" key="5">
    <source>
        <dbReference type="EMBL" id="TPP65602.1"/>
    </source>
</evidence>
<evidence type="ECO:0000313" key="6">
    <source>
        <dbReference type="Proteomes" id="UP000316759"/>
    </source>
</evidence>
<dbReference type="SUPFAM" id="SSF47473">
    <property type="entry name" value="EF-hand"/>
    <property type="match status" value="1"/>
</dbReference>
<keyword evidence="6" id="KW-1185">Reference proteome</keyword>
<dbReference type="InterPro" id="IPR011992">
    <property type="entry name" value="EF-hand-dom_pair"/>
</dbReference>
<organism evidence="5 6">
    <name type="scientific">Fasciola gigantica</name>
    <name type="common">Giant liver fluke</name>
    <dbReference type="NCBI Taxonomy" id="46835"/>
    <lineage>
        <taxon>Eukaryota</taxon>
        <taxon>Metazoa</taxon>
        <taxon>Spiralia</taxon>
        <taxon>Lophotrochozoa</taxon>
        <taxon>Platyhelminthes</taxon>
        <taxon>Trematoda</taxon>
        <taxon>Digenea</taxon>
        <taxon>Plagiorchiida</taxon>
        <taxon>Echinostomata</taxon>
        <taxon>Echinostomatoidea</taxon>
        <taxon>Fasciolidae</taxon>
        <taxon>Fasciola</taxon>
    </lineage>
</organism>
<dbReference type="Proteomes" id="UP000316759">
    <property type="component" value="Unassembled WGS sequence"/>
</dbReference>
<accession>A0A504YU92</accession>
<sequence length="161" mass="18891">MNKLLNYQMMRGTITIWEITQLFLEWDTYREERVSREALERCLISRGLNRDSLDSLLSLTLQRLMNELDLNQDGNITFNEYKLALGLTDEPIAQWKQLFYALDQDRTGTISRDELKKMFTEMDIRISSSIIDEWIADHDVNGDGRLSYEEFLGFVAEQSGH</sequence>
<feature type="domain" description="EF-hand" evidence="4">
    <location>
        <begin position="90"/>
        <end position="125"/>
    </location>
</feature>
<dbReference type="Pfam" id="PF13833">
    <property type="entry name" value="EF-hand_8"/>
    <property type="match status" value="1"/>
</dbReference>
<evidence type="ECO:0000256" key="1">
    <source>
        <dbReference type="ARBA" id="ARBA00022723"/>
    </source>
</evidence>
<dbReference type="Gene3D" id="1.10.238.10">
    <property type="entry name" value="EF-hand"/>
    <property type="match status" value="1"/>
</dbReference>
<dbReference type="InterPro" id="IPR018247">
    <property type="entry name" value="EF_Hand_1_Ca_BS"/>
</dbReference>
<keyword evidence="2" id="KW-0677">Repeat</keyword>
<comment type="caution">
    <text evidence="5">The sequence shown here is derived from an EMBL/GenBank/DDBJ whole genome shotgun (WGS) entry which is preliminary data.</text>
</comment>
<dbReference type="OrthoDB" id="26525at2759"/>
<dbReference type="AlphaFoldDB" id="A0A504YU92"/>
<dbReference type="InterPro" id="IPR002048">
    <property type="entry name" value="EF_hand_dom"/>
</dbReference>
<evidence type="ECO:0000256" key="2">
    <source>
        <dbReference type="ARBA" id="ARBA00022737"/>
    </source>
</evidence>
<evidence type="ECO:0000259" key="4">
    <source>
        <dbReference type="PROSITE" id="PS50222"/>
    </source>
</evidence>
<protein>
    <submittedName>
        <fullName evidence="5">16 kDa calcium-binding protein</fullName>
    </submittedName>
</protein>
<dbReference type="Pfam" id="PF13499">
    <property type="entry name" value="EF-hand_7"/>
    <property type="match status" value="1"/>
</dbReference>
<dbReference type="SMART" id="SM00054">
    <property type="entry name" value="EFh"/>
    <property type="match status" value="3"/>
</dbReference>
<gene>
    <name evidence="5" type="ORF">FGIG_09957</name>
</gene>
<dbReference type="STRING" id="46835.A0A504YU92"/>
<proteinExistence type="predicted"/>
<dbReference type="PANTHER" id="PTHR10827:SF98">
    <property type="entry name" value="45 KDA CALCIUM-BINDING PROTEIN"/>
    <property type="match status" value="1"/>
</dbReference>
<dbReference type="PROSITE" id="PS00018">
    <property type="entry name" value="EF_HAND_1"/>
    <property type="match status" value="2"/>
</dbReference>
<name>A0A504YU92_FASGI</name>
<evidence type="ECO:0000256" key="3">
    <source>
        <dbReference type="ARBA" id="ARBA00022837"/>
    </source>
</evidence>
<keyword evidence="1" id="KW-0479">Metal-binding</keyword>
<dbReference type="EMBL" id="SUNJ01002945">
    <property type="protein sequence ID" value="TPP65602.1"/>
    <property type="molecule type" value="Genomic_DNA"/>
</dbReference>
<reference evidence="5 6" key="1">
    <citation type="submission" date="2019-04" db="EMBL/GenBank/DDBJ databases">
        <title>Annotation for the trematode Fasciola gigantica.</title>
        <authorList>
            <person name="Choi Y.-J."/>
        </authorList>
    </citation>
    <scope>NUCLEOTIDE SEQUENCE [LARGE SCALE GENOMIC DNA]</scope>
    <source>
        <strain evidence="5">Uganda_cow_1</strain>
    </source>
</reference>
<keyword evidence="3" id="KW-0106">Calcium</keyword>
<dbReference type="PANTHER" id="PTHR10827">
    <property type="entry name" value="RETICULOCALBIN"/>
    <property type="match status" value="1"/>
</dbReference>
<dbReference type="PROSITE" id="PS50222">
    <property type="entry name" value="EF_HAND_2"/>
    <property type="match status" value="2"/>
</dbReference>
<feature type="domain" description="EF-hand" evidence="4">
    <location>
        <begin position="126"/>
        <end position="161"/>
    </location>
</feature>
<dbReference type="GO" id="GO:0005509">
    <property type="term" value="F:calcium ion binding"/>
    <property type="evidence" value="ECO:0007669"/>
    <property type="project" value="InterPro"/>
</dbReference>
<dbReference type="FunFam" id="1.10.238.10:FF:000003">
    <property type="entry name" value="Calmodulin A"/>
    <property type="match status" value="1"/>
</dbReference>